<dbReference type="AlphaFoldDB" id="A0AAD7RU87"/>
<dbReference type="Gene3D" id="3.40.50.720">
    <property type="entry name" value="NAD(P)-binding Rossmann-like Domain"/>
    <property type="match status" value="1"/>
</dbReference>
<reference evidence="1" key="1">
    <citation type="journal article" date="2023" name="Science">
        <title>Genome structures resolve the early diversification of teleost fishes.</title>
        <authorList>
            <person name="Parey E."/>
            <person name="Louis A."/>
            <person name="Montfort J."/>
            <person name="Bouchez O."/>
            <person name="Roques C."/>
            <person name="Iampietro C."/>
            <person name="Lluch J."/>
            <person name="Castinel A."/>
            <person name="Donnadieu C."/>
            <person name="Desvignes T."/>
            <person name="Floi Bucao C."/>
            <person name="Jouanno E."/>
            <person name="Wen M."/>
            <person name="Mejri S."/>
            <person name="Dirks R."/>
            <person name="Jansen H."/>
            <person name="Henkel C."/>
            <person name="Chen W.J."/>
            <person name="Zahm M."/>
            <person name="Cabau C."/>
            <person name="Klopp C."/>
            <person name="Thompson A.W."/>
            <person name="Robinson-Rechavi M."/>
            <person name="Braasch I."/>
            <person name="Lecointre G."/>
            <person name="Bobe J."/>
            <person name="Postlethwait J.H."/>
            <person name="Berthelot C."/>
            <person name="Roest Crollius H."/>
            <person name="Guiguen Y."/>
        </authorList>
    </citation>
    <scope>NUCLEOTIDE SEQUENCE</scope>
    <source>
        <strain evidence="1">NC1722</strain>
    </source>
</reference>
<accession>A0AAD7RU87</accession>
<evidence type="ECO:0000313" key="1">
    <source>
        <dbReference type="EMBL" id="KAJ8390320.1"/>
    </source>
</evidence>
<sequence>MKQFGRIAVSGSISLYNDTTPQSGPYVHVNMVLKQLKMEGFVYGRWKHKNEESLLRLMAWMKEGKLKCSEHITTGFENMSAAFIGMLKGDNIGKAIVKV</sequence>
<dbReference type="InterPro" id="IPR045010">
    <property type="entry name" value="MDR_fam"/>
</dbReference>
<dbReference type="GO" id="GO:0006693">
    <property type="term" value="P:prostaglandin metabolic process"/>
    <property type="evidence" value="ECO:0007669"/>
    <property type="project" value="TreeGrafter"/>
</dbReference>
<proteinExistence type="predicted"/>
<dbReference type="EMBL" id="JAINUG010000171">
    <property type="protein sequence ID" value="KAJ8390320.1"/>
    <property type="molecule type" value="Genomic_DNA"/>
</dbReference>
<name>A0AAD7RU87_9TELE</name>
<dbReference type="Proteomes" id="UP001221898">
    <property type="component" value="Unassembled WGS sequence"/>
</dbReference>
<dbReference type="PANTHER" id="PTHR43205:SF7">
    <property type="entry name" value="PROSTAGLANDIN REDUCTASE 1"/>
    <property type="match status" value="1"/>
</dbReference>
<evidence type="ECO:0000313" key="2">
    <source>
        <dbReference type="Proteomes" id="UP001221898"/>
    </source>
</evidence>
<dbReference type="InterPro" id="IPR011032">
    <property type="entry name" value="GroES-like_sf"/>
</dbReference>
<dbReference type="Gene3D" id="3.90.180.10">
    <property type="entry name" value="Medium-chain alcohol dehydrogenases, catalytic domain"/>
    <property type="match status" value="1"/>
</dbReference>
<organism evidence="1 2">
    <name type="scientific">Aldrovandia affinis</name>
    <dbReference type="NCBI Taxonomy" id="143900"/>
    <lineage>
        <taxon>Eukaryota</taxon>
        <taxon>Metazoa</taxon>
        <taxon>Chordata</taxon>
        <taxon>Craniata</taxon>
        <taxon>Vertebrata</taxon>
        <taxon>Euteleostomi</taxon>
        <taxon>Actinopterygii</taxon>
        <taxon>Neopterygii</taxon>
        <taxon>Teleostei</taxon>
        <taxon>Notacanthiformes</taxon>
        <taxon>Halosauridae</taxon>
        <taxon>Aldrovandia</taxon>
    </lineage>
</organism>
<dbReference type="PANTHER" id="PTHR43205">
    <property type="entry name" value="PROSTAGLANDIN REDUCTASE"/>
    <property type="match status" value="1"/>
</dbReference>
<gene>
    <name evidence="1" type="ORF">AAFF_G00108890</name>
</gene>
<comment type="caution">
    <text evidence="1">The sequence shown here is derived from an EMBL/GenBank/DDBJ whole genome shotgun (WGS) entry which is preliminary data.</text>
</comment>
<dbReference type="SUPFAM" id="SSF50129">
    <property type="entry name" value="GroES-like"/>
    <property type="match status" value="1"/>
</dbReference>
<dbReference type="GO" id="GO:0047522">
    <property type="term" value="F:15-oxoprostaglandin 13-reductase [NAD(P)+] activity"/>
    <property type="evidence" value="ECO:0007669"/>
    <property type="project" value="TreeGrafter"/>
</dbReference>
<protein>
    <submittedName>
        <fullName evidence="1">Uncharacterized protein</fullName>
    </submittedName>
</protein>
<keyword evidence="2" id="KW-1185">Reference proteome</keyword>